<dbReference type="RefSeq" id="WP_133531887.1">
    <property type="nucleotide sequence ID" value="NZ_SNXR01000011.1"/>
</dbReference>
<proteinExistence type="predicted"/>
<keyword evidence="2" id="KW-1185">Reference proteome</keyword>
<dbReference type="EMBL" id="SNXR01000011">
    <property type="protein sequence ID" value="TDP60928.1"/>
    <property type="molecule type" value="Genomic_DNA"/>
</dbReference>
<evidence type="ECO:0000313" key="1">
    <source>
        <dbReference type="EMBL" id="TDP60928.1"/>
    </source>
</evidence>
<accession>A0A4R6QE06</accession>
<comment type="caution">
    <text evidence="1">The sequence shown here is derived from an EMBL/GenBank/DDBJ whole genome shotgun (WGS) entry which is preliminary data.</text>
</comment>
<reference evidence="1 2" key="1">
    <citation type="submission" date="2019-03" db="EMBL/GenBank/DDBJ databases">
        <title>Genomic Encyclopedia of Archaeal and Bacterial Type Strains, Phase II (KMG-II): from individual species to whole genera.</title>
        <authorList>
            <person name="Goeker M."/>
        </authorList>
    </citation>
    <scope>NUCLEOTIDE SEQUENCE [LARGE SCALE GENOMIC DNA]</scope>
    <source>
        <strain evidence="1 2">DSM 25687</strain>
    </source>
</reference>
<evidence type="ECO:0000313" key="2">
    <source>
        <dbReference type="Proteomes" id="UP000295260"/>
    </source>
</evidence>
<protein>
    <submittedName>
        <fullName evidence="1">Uncharacterized protein</fullName>
    </submittedName>
</protein>
<name>A0A4R6QE06_9FLAO</name>
<dbReference type="Proteomes" id="UP000295260">
    <property type="component" value="Unassembled WGS sequence"/>
</dbReference>
<dbReference type="AlphaFoldDB" id="A0A4R6QE06"/>
<gene>
    <name evidence="1" type="ORF">BC748_0530</name>
</gene>
<organism evidence="1 2">
    <name type="scientific">Flavobacterium dankookense</name>
    <dbReference type="NCBI Taxonomy" id="706186"/>
    <lineage>
        <taxon>Bacteria</taxon>
        <taxon>Pseudomonadati</taxon>
        <taxon>Bacteroidota</taxon>
        <taxon>Flavobacteriia</taxon>
        <taxon>Flavobacteriales</taxon>
        <taxon>Flavobacteriaceae</taxon>
        <taxon>Flavobacterium</taxon>
    </lineage>
</organism>
<sequence>MLEVNKKVKKVVDEATETQKVINNHEEAAKHHEAAAHHHNEAAKHYKEGNKETACGCGMKAKGESKLAKKLQKKNLKKYATVAK</sequence>